<feature type="compositionally biased region" description="Acidic residues" evidence="1">
    <location>
        <begin position="58"/>
        <end position="95"/>
    </location>
</feature>
<dbReference type="PANTHER" id="PTHR22954">
    <property type="entry name" value="RETROVIRAL PROTEASE-RELATED"/>
    <property type="match status" value="1"/>
</dbReference>
<proteinExistence type="predicted"/>
<reference evidence="2 3" key="1">
    <citation type="submission" date="2024-10" db="EMBL/GenBank/DDBJ databases">
        <authorList>
            <person name="Kim D."/>
        </authorList>
    </citation>
    <scope>NUCLEOTIDE SEQUENCE [LARGE SCALE GENOMIC DNA]</scope>
    <source>
        <strain evidence="2">BH-2024</strain>
    </source>
</reference>
<evidence type="ECO:0000313" key="3">
    <source>
        <dbReference type="Proteomes" id="UP001620626"/>
    </source>
</evidence>
<evidence type="ECO:0000256" key="1">
    <source>
        <dbReference type="SAM" id="MobiDB-lite"/>
    </source>
</evidence>
<feature type="region of interest" description="Disordered" evidence="1">
    <location>
        <begin position="289"/>
        <end position="344"/>
    </location>
</feature>
<dbReference type="PANTHER" id="PTHR22954:SF3">
    <property type="entry name" value="PROTEIN CBG08539"/>
    <property type="match status" value="1"/>
</dbReference>
<sequence>MDKEQWNTEWKIQKIFREKHDYLKTIKETDEILDTLKDINLEVKRRVKTIKAKSLSDTDQEYESNDDEQENEDEEVEEEDEEEKEYDSDQEDESPELTSNEQTHRKQTPFVNYRSRIKLPPQTLTHFAGKFSEWPSFWDDFKSSVHNDPNLENIQKLKYLRGLLHDEPYRIVSPYPLTNKNYPIIIKLLKSRYGNPQLIRENLHSELRNLRKPNESTSELRRFILFIDRIILQLQSQGEEINHPQIKQSIETKLPFNLRLKLREKSKLYSTKELMNFLNSHTQAREDIERMEDSNRQMRNFPPHRPPQNRPQRQSYPNYSQPQQKANHRNHQKCLSLPIPSLLH</sequence>
<organism evidence="2 3">
    <name type="scientific">Heterodera trifolii</name>
    <dbReference type="NCBI Taxonomy" id="157864"/>
    <lineage>
        <taxon>Eukaryota</taxon>
        <taxon>Metazoa</taxon>
        <taxon>Ecdysozoa</taxon>
        <taxon>Nematoda</taxon>
        <taxon>Chromadorea</taxon>
        <taxon>Rhabditida</taxon>
        <taxon>Tylenchina</taxon>
        <taxon>Tylenchomorpha</taxon>
        <taxon>Tylenchoidea</taxon>
        <taxon>Heteroderidae</taxon>
        <taxon>Heteroderinae</taxon>
        <taxon>Heterodera</taxon>
    </lineage>
</organism>
<accession>A0ABD2LEJ6</accession>
<dbReference type="Pfam" id="PF03564">
    <property type="entry name" value="DUF1759"/>
    <property type="match status" value="1"/>
</dbReference>
<gene>
    <name evidence="2" type="ORF">niasHT_010674</name>
</gene>
<name>A0ABD2LEJ6_9BILA</name>
<dbReference type="InterPro" id="IPR005312">
    <property type="entry name" value="DUF1759"/>
</dbReference>
<comment type="caution">
    <text evidence="2">The sequence shown here is derived from an EMBL/GenBank/DDBJ whole genome shotgun (WGS) entry which is preliminary data.</text>
</comment>
<feature type="region of interest" description="Disordered" evidence="1">
    <location>
        <begin position="54"/>
        <end position="113"/>
    </location>
</feature>
<dbReference type="EMBL" id="JBICBT010000440">
    <property type="protein sequence ID" value="KAL3113645.1"/>
    <property type="molecule type" value="Genomic_DNA"/>
</dbReference>
<protein>
    <submittedName>
        <fullName evidence="2">Uncharacterized protein</fullName>
    </submittedName>
</protein>
<keyword evidence="3" id="KW-1185">Reference proteome</keyword>
<evidence type="ECO:0000313" key="2">
    <source>
        <dbReference type="EMBL" id="KAL3113645.1"/>
    </source>
</evidence>
<dbReference type="AlphaFoldDB" id="A0ABD2LEJ6"/>
<dbReference type="Proteomes" id="UP001620626">
    <property type="component" value="Unassembled WGS sequence"/>
</dbReference>